<dbReference type="Proteomes" id="UP000485484">
    <property type="component" value="Unassembled WGS sequence"/>
</dbReference>
<evidence type="ECO:0000256" key="2">
    <source>
        <dbReference type="ARBA" id="ARBA00005504"/>
    </source>
</evidence>
<dbReference type="AlphaFoldDB" id="A0A1V5MGM9"/>
<dbReference type="FunFam" id="3.40.50.300:FF:000285">
    <property type="entry name" value="Sporulation initiation inhibitor Soj"/>
    <property type="match status" value="1"/>
</dbReference>
<feature type="domain" description="AAA" evidence="6">
    <location>
        <begin position="5"/>
        <end position="180"/>
    </location>
</feature>
<dbReference type="PANTHER" id="PTHR13696:SF99">
    <property type="entry name" value="COBYRINIC ACID AC-DIAMIDE SYNTHASE"/>
    <property type="match status" value="1"/>
</dbReference>
<dbReference type="InterPro" id="IPR025669">
    <property type="entry name" value="AAA_dom"/>
</dbReference>
<keyword evidence="4" id="KW-0547">Nucleotide-binding</keyword>
<evidence type="ECO:0000259" key="6">
    <source>
        <dbReference type="Pfam" id="PF13614"/>
    </source>
</evidence>
<dbReference type="GO" id="GO:0016787">
    <property type="term" value="F:hydrolase activity"/>
    <property type="evidence" value="ECO:0007669"/>
    <property type="project" value="UniProtKB-KW"/>
</dbReference>
<dbReference type="GO" id="GO:0046872">
    <property type="term" value="F:metal ion binding"/>
    <property type="evidence" value="ECO:0007669"/>
    <property type="project" value="UniProtKB-KW"/>
</dbReference>
<dbReference type="EMBL" id="MWAK01000107">
    <property type="protein sequence ID" value="OPZ92346.1"/>
    <property type="molecule type" value="Genomic_DNA"/>
</dbReference>
<dbReference type="GO" id="GO:0005524">
    <property type="term" value="F:ATP binding"/>
    <property type="evidence" value="ECO:0007669"/>
    <property type="project" value="UniProtKB-KW"/>
</dbReference>
<organism evidence="7">
    <name type="scientific">candidate division TA06 bacterium ADurb.Bin417</name>
    <dbReference type="NCBI Taxonomy" id="1852828"/>
    <lineage>
        <taxon>Bacteria</taxon>
        <taxon>Bacteria division TA06</taxon>
    </lineage>
</organism>
<keyword evidence="5" id="KW-0067">ATP-binding</keyword>
<dbReference type="InterPro" id="IPR050678">
    <property type="entry name" value="DNA_Partitioning_ATPase"/>
</dbReference>
<protein>
    <submittedName>
        <fullName evidence="7">Sporulation initiation inhibitor protein Soj</fullName>
        <ecNumber evidence="7">3.6.-.-</ecNumber>
    </submittedName>
</protein>
<dbReference type="Gene3D" id="3.40.50.300">
    <property type="entry name" value="P-loop containing nucleotide triphosphate hydrolases"/>
    <property type="match status" value="1"/>
</dbReference>
<dbReference type="PROSITE" id="PS51026">
    <property type="entry name" value="NIFH_FRXC_3"/>
    <property type="match status" value="1"/>
</dbReference>
<dbReference type="EC" id="3.6.-.-" evidence="7"/>
<evidence type="ECO:0000256" key="3">
    <source>
        <dbReference type="ARBA" id="ARBA00022723"/>
    </source>
</evidence>
<keyword evidence="3" id="KW-0479">Metal-binding</keyword>
<sequence length="260" mass="28560">MGAVIYSVSNQKGGVGKTTTSLCLGAALAEQGRRVLLVDFDPQAGLTTSLGFNPDEFERTVYDLLLNGDTLKIDQVIQAVRTTGLDLVPANLDLAGAEGELIGEIGWDRTLKELLVPIQDRYDFILIDCPPSLGVLTTNALIAADRVIIPVQSEYLALKGLKQLNDIIAKVKRKANNRLRARILRTMHDTRTLHSREVVEELAKVFPEEVYRTVIKRTVRFADAALAGQSILSYAGRSEGAQAYRDLALEVLKDEETTKP</sequence>
<reference evidence="7" key="1">
    <citation type="submission" date="2017-02" db="EMBL/GenBank/DDBJ databases">
        <title>Delving into the versatile metabolic prowess of the omnipresent phylum Bacteroidetes.</title>
        <authorList>
            <person name="Nobu M.K."/>
            <person name="Mei R."/>
            <person name="Narihiro T."/>
            <person name="Kuroda K."/>
            <person name="Liu W.-T."/>
        </authorList>
    </citation>
    <scope>NUCLEOTIDE SEQUENCE</scope>
    <source>
        <strain evidence="7">ADurb.Bin417</strain>
    </source>
</reference>
<gene>
    <name evidence="7" type="primary">soj_2</name>
    <name evidence="7" type="ORF">BWY73_00848</name>
</gene>
<dbReference type="PANTHER" id="PTHR13696">
    <property type="entry name" value="P-LOOP CONTAINING NUCLEOSIDE TRIPHOSPHATE HYDROLASE"/>
    <property type="match status" value="1"/>
</dbReference>
<evidence type="ECO:0000256" key="4">
    <source>
        <dbReference type="ARBA" id="ARBA00022741"/>
    </source>
</evidence>
<keyword evidence="7" id="KW-0378">Hydrolase</keyword>
<dbReference type="PIRSF" id="PIRSF009320">
    <property type="entry name" value="Nuc_binding_HP_1000"/>
    <property type="match status" value="1"/>
</dbReference>
<accession>A0A1V5MGM9</accession>
<dbReference type="GO" id="GO:0016491">
    <property type="term" value="F:oxidoreductase activity"/>
    <property type="evidence" value="ECO:0007669"/>
    <property type="project" value="InterPro"/>
</dbReference>
<proteinExistence type="inferred from homology"/>
<comment type="caution">
    <text evidence="7">The sequence shown here is derived from an EMBL/GenBank/DDBJ whole genome shotgun (WGS) entry which is preliminary data.</text>
</comment>
<evidence type="ECO:0000313" key="7">
    <source>
        <dbReference type="EMBL" id="OPZ92346.1"/>
    </source>
</evidence>
<evidence type="ECO:0000256" key="1">
    <source>
        <dbReference type="ARBA" id="ARBA00001966"/>
    </source>
</evidence>
<comment type="similarity">
    <text evidence="2">Belongs to the NifH/BchL/ChlL family.</text>
</comment>
<dbReference type="InterPro" id="IPR027417">
    <property type="entry name" value="P-loop_NTPase"/>
</dbReference>
<dbReference type="CDD" id="cd02042">
    <property type="entry name" value="ParAB_family"/>
    <property type="match status" value="1"/>
</dbReference>
<dbReference type="Pfam" id="PF13614">
    <property type="entry name" value="AAA_31"/>
    <property type="match status" value="1"/>
</dbReference>
<comment type="cofactor">
    <cofactor evidence="1">
        <name>[4Fe-4S] cluster</name>
        <dbReference type="ChEBI" id="CHEBI:49883"/>
    </cofactor>
</comment>
<dbReference type="SUPFAM" id="SSF52540">
    <property type="entry name" value="P-loop containing nucleoside triphosphate hydrolases"/>
    <property type="match status" value="1"/>
</dbReference>
<dbReference type="InterPro" id="IPR000392">
    <property type="entry name" value="NifH/frxC"/>
</dbReference>
<name>A0A1V5MGM9_UNCT6</name>
<evidence type="ECO:0000256" key="5">
    <source>
        <dbReference type="ARBA" id="ARBA00022840"/>
    </source>
</evidence>